<sequence>MNVASGLRVLITRPAAQSAGIEDLLRRRGAQPLPLPLFEIQPTGEEAGHRATLSAARTWNGWLFTSVNAAREAARLDPGPWPPLYAIGQATADALATLGHPGARHSRSGSSSEDLLAHADLQAIQGQRFLICTGEGGRDALATGLRARGADAQRLELYQRVAVDHSPATLREAAESCDAIICTSGDGLERLCAMLPDDLRSRVQSCLLVVPSPRVLELARRLGFAEVRAPQRTSDEALVDCLFPPARTQVEDSAPASAPTMNSSQQVEPSLEAGDAGASFASSAPPAAPPAPSASRKGGQRRGVLGLVIFLLLALALAGGFGWLWWEEREQLAEQTALHDALLQKLESQLAALETASGEQAMRLADQSRVSDRNGTDIAALQSRIEDTLALMSRISEDLSGGRTRFQLASVEHLLMLANDRLQLERDVKSALIALDGADASLARLSDPQLFPVREALAQERTALRAVPVPDLASAALTLASLIERVPSLPLVSHAPAQFESSGARASGAPDSAASGWRRMLNAVQTAARSLFTIRREDNAKAMRLLPPEAEAVVYHVLTLKLEAARVALLTSNTVALREDARSASEWLDSQFKADDPGALAMKGELERLQSLELQPPLPDISRSLTAIRTRLDAAR</sequence>
<keyword evidence="2" id="KW-1133">Transmembrane helix</keyword>
<name>A0A4R7P4P4_9GAMM</name>
<dbReference type="InterPro" id="IPR036108">
    <property type="entry name" value="4pyrrol_syn_uPrphyn_synt_sf"/>
</dbReference>
<dbReference type="SUPFAM" id="SSF69618">
    <property type="entry name" value="HemD-like"/>
    <property type="match status" value="1"/>
</dbReference>
<proteinExistence type="predicted"/>
<dbReference type="Pfam" id="PF04375">
    <property type="entry name" value="HemX"/>
    <property type="match status" value="1"/>
</dbReference>
<keyword evidence="5" id="KW-1185">Reference proteome</keyword>
<dbReference type="AlphaFoldDB" id="A0A4R7P4P4"/>
<dbReference type="GO" id="GO:0033014">
    <property type="term" value="P:tetrapyrrole biosynthetic process"/>
    <property type="evidence" value="ECO:0007669"/>
    <property type="project" value="InterPro"/>
</dbReference>
<dbReference type="GO" id="GO:0008168">
    <property type="term" value="F:methyltransferase activity"/>
    <property type="evidence" value="ECO:0007669"/>
    <property type="project" value="UniProtKB-KW"/>
</dbReference>
<dbReference type="GO" id="GO:0004852">
    <property type="term" value="F:uroporphyrinogen-III synthase activity"/>
    <property type="evidence" value="ECO:0007669"/>
    <property type="project" value="InterPro"/>
</dbReference>
<comment type="caution">
    <text evidence="4">The sequence shown here is derived from an EMBL/GenBank/DDBJ whole genome shotgun (WGS) entry which is preliminary data.</text>
</comment>
<feature type="domain" description="Tetrapyrrole biosynthesis uroporphyrinogen III synthase" evidence="3">
    <location>
        <begin position="22"/>
        <end position="239"/>
    </location>
</feature>
<dbReference type="RefSeq" id="WP_133882297.1">
    <property type="nucleotide sequence ID" value="NZ_MWIN01000018.1"/>
</dbReference>
<dbReference type="Gene3D" id="3.40.50.10090">
    <property type="match status" value="2"/>
</dbReference>
<dbReference type="EMBL" id="SOBT01000009">
    <property type="protein sequence ID" value="TDU28773.1"/>
    <property type="molecule type" value="Genomic_DNA"/>
</dbReference>
<dbReference type="Proteomes" id="UP000295341">
    <property type="component" value="Unassembled WGS sequence"/>
</dbReference>
<keyword evidence="2" id="KW-0472">Membrane</keyword>
<dbReference type="GO" id="GO:0032259">
    <property type="term" value="P:methylation"/>
    <property type="evidence" value="ECO:0007669"/>
    <property type="project" value="UniProtKB-KW"/>
</dbReference>
<dbReference type="Pfam" id="PF02602">
    <property type="entry name" value="HEM4"/>
    <property type="match status" value="1"/>
</dbReference>
<dbReference type="InterPro" id="IPR007470">
    <property type="entry name" value="HemX"/>
</dbReference>
<dbReference type="PANTHER" id="PTHR38043">
    <property type="entry name" value="PROTEIN HEMX"/>
    <property type="match status" value="1"/>
</dbReference>
<organism evidence="4 5">
    <name type="scientific">Panacagrimonas perspica</name>
    <dbReference type="NCBI Taxonomy" id="381431"/>
    <lineage>
        <taxon>Bacteria</taxon>
        <taxon>Pseudomonadati</taxon>
        <taxon>Pseudomonadota</taxon>
        <taxon>Gammaproteobacteria</taxon>
        <taxon>Nevskiales</taxon>
        <taxon>Nevskiaceae</taxon>
        <taxon>Panacagrimonas</taxon>
    </lineage>
</organism>
<keyword evidence="4" id="KW-0808">Transferase</keyword>
<dbReference type="InterPro" id="IPR003754">
    <property type="entry name" value="4pyrrol_synth_uPrphyn_synth"/>
</dbReference>
<feature type="transmembrane region" description="Helical" evidence="2">
    <location>
        <begin position="304"/>
        <end position="326"/>
    </location>
</feature>
<dbReference type="OrthoDB" id="5739852at2"/>
<evidence type="ECO:0000259" key="3">
    <source>
        <dbReference type="Pfam" id="PF02602"/>
    </source>
</evidence>
<reference evidence="4 5" key="1">
    <citation type="submission" date="2019-03" db="EMBL/GenBank/DDBJ databases">
        <title>Genomic Encyclopedia of Type Strains, Phase IV (KMG-IV): sequencing the most valuable type-strain genomes for metagenomic binning, comparative biology and taxonomic classification.</title>
        <authorList>
            <person name="Goeker M."/>
        </authorList>
    </citation>
    <scope>NUCLEOTIDE SEQUENCE [LARGE SCALE GENOMIC DNA]</scope>
    <source>
        <strain evidence="4 5">DSM 26377</strain>
    </source>
</reference>
<gene>
    <name evidence="4" type="ORF">DFR24_3148</name>
</gene>
<feature type="compositionally biased region" description="Polar residues" evidence="1">
    <location>
        <begin position="259"/>
        <end position="268"/>
    </location>
</feature>
<dbReference type="CDD" id="cd06578">
    <property type="entry name" value="HemD"/>
    <property type="match status" value="1"/>
</dbReference>
<evidence type="ECO:0000313" key="5">
    <source>
        <dbReference type="Proteomes" id="UP000295341"/>
    </source>
</evidence>
<dbReference type="PANTHER" id="PTHR38043:SF1">
    <property type="entry name" value="PROTEIN HEMX"/>
    <property type="match status" value="1"/>
</dbReference>
<keyword evidence="4" id="KW-0489">Methyltransferase</keyword>
<accession>A0A4R7P4P4</accession>
<evidence type="ECO:0000256" key="2">
    <source>
        <dbReference type="SAM" id="Phobius"/>
    </source>
</evidence>
<keyword evidence="2" id="KW-0812">Transmembrane</keyword>
<evidence type="ECO:0000313" key="4">
    <source>
        <dbReference type="EMBL" id="TDU28773.1"/>
    </source>
</evidence>
<feature type="region of interest" description="Disordered" evidence="1">
    <location>
        <begin position="250"/>
        <end position="299"/>
    </location>
</feature>
<evidence type="ECO:0000256" key="1">
    <source>
        <dbReference type="SAM" id="MobiDB-lite"/>
    </source>
</evidence>
<feature type="compositionally biased region" description="Low complexity" evidence="1">
    <location>
        <begin position="276"/>
        <end position="285"/>
    </location>
</feature>
<protein>
    <submittedName>
        <fullName evidence="4">Uroporphyrinogen III methyltransferase/synthase</fullName>
    </submittedName>
</protein>